<sequence>MFILRFLQLVIISVPIALFLWLGNQWFIPSGMFKISHMVGESSPFIDELRPETRVGSVEKSEQGESIQSLFADPVFFFLHPHRVFSKINLEVWFQNESLPLIELGALSKIHPDVYTLAPLQNRIIDDSSWNRLEKNGLVLLQRQKNYDSLDDFFANPPERNQVAIYRTSFENPYRLPTYQPIDKTQMIDVSLRGHHEFKTYIKNETLFFRFSFMDMNRDEGEDVTRLTVFNELGQPVAEVRASDDENVSDDAHVVDGLRTIELRTEGLSEGVYKVVMDAPRDIFFRKIETSQQKILFLNTLFIGDEIGYREPGQGATFYTQSQRLRFQTRHAEGIQTIHSGGSTLTIAQPYEWHTLSLDGEGLQSITLPTGDVEIVTEGGMSFSKDQFFQPDPPTLNAYTSLDEMGVDYVLARYVSPRLEGDWWVAHVEFPVSILYIDDQTWKFSFSTPGIEEMNTDWKIHQINALLYR</sequence>
<name>A0A0G0QS33_9BACT</name>
<evidence type="ECO:0000256" key="1">
    <source>
        <dbReference type="SAM" id="Phobius"/>
    </source>
</evidence>
<accession>A0A0G0QS33</accession>
<proteinExistence type="predicted"/>
<keyword evidence="1" id="KW-0472">Membrane</keyword>
<evidence type="ECO:0000313" key="3">
    <source>
        <dbReference type="Proteomes" id="UP000033935"/>
    </source>
</evidence>
<gene>
    <name evidence="2" type="ORF">UT30_C0007G0008</name>
</gene>
<keyword evidence="1" id="KW-1133">Transmembrane helix</keyword>
<evidence type="ECO:0000313" key="2">
    <source>
        <dbReference type="EMBL" id="KKR04452.1"/>
    </source>
</evidence>
<feature type="transmembrane region" description="Helical" evidence="1">
    <location>
        <begin position="6"/>
        <end position="28"/>
    </location>
</feature>
<reference evidence="2 3" key="1">
    <citation type="journal article" date="2015" name="Nature">
        <title>rRNA introns, odd ribosomes, and small enigmatic genomes across a large radiation of phyla.</title>
        <authorList>
            <person name="Brown C.T."/>
            <person name="Hug L.A."/>
            <person name="Thomas B.C."/>
            <person name="Sharon I."/>
            <person name="Castelle C.J."/>
            <person name="Singh A."/>
            <person name="Wilkins M.J."/>
            <person name="Williams K.H."/>
            <person name="Banfield J.F."/>
        </authorList>
    </citation>
    <scope>NUCLEOTIDE SEQUENCE [LARGE SCALE GENOMIC DNA]</scope>
</reference>
<protein>
    <submittedName>
        <fullName evidence="2">Uncharacterized protein</fullName>
    </submittedName>
</protein>
<organism evidence="2 3">
    <name type="scientific">Candidatus Uhrbacteria bacterium GW2011_GWF2_39_13</name>
    <dbReference type="NCBI Taxonomy" id="1618995"/>
    <lineage>
        <taxon>Bacteria</taxon>
        <taxon>Candidatus Uhriibacteriota</taxon>
    </lineage>
</organism>
<keyword evidence="1" id="KW-0812">Transmembrane</keyword>
<dbReference type="AlphaFoldDB" id="A0A0G0QS33"/>
<dbReference type="Proteomes" id="UP000033935">
    <property type="component" value="Unassembled WGS sequence"/>
</dbReference>
<comment type="caution">
    <text evidence="2">The sequence shown here is derived from an EMBL/GenBank/DDBJ whole genome shotgun (WGS) entry which is preliminary data.</text>
</comment>
<dbReference type="EMBL" id="LBWG01000007">
    <property type="protein sequence ID" value="KKR04452.1"/>
    <property type="molecule type" value="Genomic_DNA"/>
</dbReference>